<dbReference type="AlphaFoldDB" id="A0A3N4YQM2"/>
<reference evidence="1 2" key="1">
    <citation type="submission" date="2018-11" db="EMBL/GenBank/DDBJ databases">
        <title>Sequencing the genomes of 1000 actinobacteria strains.</title>
        <authorList>
            <person name="Klenk H.-P."/>
        </authorList>
    </citation>
    <scope>NUCLEOTIDE SEQUENCE [LARGE SCALE GENOMIC DNA]</scope>
    <source>
        <strain evidence="1 2">DSM 15700</strain>
    </source>
</reference>
<keyword evidence="2" id="KW-1185">Reference proteome</keyword>
<dbReference type="OrthoDB" id="134501at2"/>
<dbReference type="RefSeq" id="WP_123814797.1">
    <property type="nucleotide sequence ID" value="NZ_RKQZ01000001.1"/>
</dbReference>
<accession>A0A3N4YQM2</accession>
<comment type="caution">
    <text evidence="1">The sequence shown here is derived from an EMBL/GenBank/DDBJ whole genome shotgun (WGS) entry which is preliminary data.</text>
</comment>
<name>A0A3N4YQM2_9MICO</name>
<dbReference type="SUPFAM" id="SSF52200">
    <property type="entry name" value="Toll/Interleukin receptor TIR domain"/>
    <property type="match status" value="1"/>
</dbReference>
<protein>
    <submittedName>
        <fullName evidence="1">TIR-like protein DUF1863</fullName>
    </submittedName>
</protein>
<evidence type="ECO:0000313" key="1">
    <source>
        <dbReference type="EMBL" id="RPF21796.1"/>
    </source>
</evidence>
<gene>
    <name evidence="1" type="ORF">EDD34_2431</name>
</gene>
<dbReference type="Proteomes" id="UP000280501">
    <property type="component" value="Unassembled WGS sequence"/>
</dbReference>
<dbReference type="SUPFAM" id="SSF69322">
    <property type="entry name" value="Tricorn protease domain 2"/>
    <property type="match status" value="1"/>
</dbReference>
<dbReference type="EMBL" id="RKQZ01000001">
    <property type="protein sequence ID" value="RPF21796.1"/>
    <property type="molecule type" value="Genomic_DNA"/>
</dbReference>
<sequence>MPDPAPTTPTTSPAPPRRKHYDAFLSYSRSAEGDFVPRVQAMLRGFGKGAAGPSDDRDLRLFVDRSGLAAHPHLWLEIKNCLAASDRLIVFASPGAAASEWVDKEVRWWLAERSIHTVYIALTSGEIVFDHEAGRIDAAATTALPPALVEHLDREPRWVDLRGPRRDPARTNHPELPNALAELAAPLRGAAKEDVLSAHITAQRHLNRRARALTSALSVLLALSVVNGALASHSAEREAASSYESDAHLLAAASHASRAENPDVAQYLAAEAYHRAPGTQTRHAFLTATLDTSHDDQHLLRTVDTPGVTALAATGTGTVGRTATGGLLRWNPDDGDPEILPGASVTLTEPDPPAGGTAVAGSEDGRVVAAVDPAGVVLGRFPGGEGPLAGDGELVRLYRPLLDVAHDERLDPTGVAVTPAGDALLVTYETRGTCPGGAAHQVLRIALTGPDGDLDLRDVAARAHAFFKSPASRCTADPGTGAPVRAVAVDVAAAALRVDGSRRVIVADPRTGESRTLRLDTFAPSPGTPGQAPEGTVPAPSLVTWAGLAGAGTTTRVTLHHPMTRAGDGTPDTMSCPVPHGWDGSELAAVDDAGQRALVRTGDGLVACTAPRDMLWPRTRTWHLTGAGPDALAVLAPDDRVVAADGETLSLWRTTRESSDMDFPTGAAQDPAAAPVVASRSGDRLPEHAATTALSWPDGTVQVHEKGTIEVPGLDDGERLLPVWLLPSAETARTTQRDDGDLLLLAPDGRAWISGTDTLRPGPGGTLAPPAAPLAGFRDLLRDAHTAFTTTWENGGCLPRRLEDPDSVCPVLVSAHRAPDHLVLVDSTGGVYLVDPDLTGTARYIPDELGIGDPIAPPWDERGRVSVDDGGHWLAVAPRGRSLRVLDLTNPVPTWDVRGGAMAQVHLVPALWEGEDALPRLVTLAEDGSVRTGAVAEDGPLLPLLSPGSHGAVLAVLAEPGLVVRNEGRMLALFDIRSGARVGTIATSLRAAGDEPDPGTVHAAHGRLLLVQEHGVTISRALDKGEDTMLRQACVSAAPALTPEDLARLGVRHPTPRCRIVHTEGLPAFTDPGLLLPEARLAPLPFPPGP</sequence>
<organism evidence="1 2">
    <name type="scientific">Myceligenerans xiligouense</name>
    <dbReference type="NCBI Taxonomy" id="253184"/>
    <lineage>
        <taxon>Bacteria</taxon>
        <taxon>Bacillati</taxon>
        <taxon>Actinomycetota</taxon>
        <taxon>Actinomycetes</taxon>
        <taxon>Micrococcales</taxon>
        <taxon>Promicromonosporaceae</taxon>
        <taxon>Myceligenerans</taxon>
    </lineage>
</organism>
<dbReference type="InterPro" id="IPR035897">
    <property type="entry name" value="Toll_tir_struct_dom_sf"/>
</dbReference>
<dbReference type="Gene3D" id="3.40.50.10140">
    <property type="entry name" value="Toll/interleukin-1 receptor homology (TIR) domain"/>
    <property type="match status" value="1"/>
</dbReference>
<evidence type="ECO:0000313" key="2">
    <source>
        <dbReference type="Proteomes" id="UP000280501"/>
    </source>
</evidence>
<proteinExistence type="predicted"/>